<proteinExistence type="predicted"/>
<feature type="signal peptide" evidence="5">
    <location>
        <begin position="1"/>
        <end position="22"/>
    </location>
</feature>
<sequence length="238" mass="26635">MTKTLKLIFLSLFILSSSISLAQNKASKAYAEKYGELAVREMKRTGIPASITLAQGIIESGAGTTTLARLANNHFGVKAGKNWQGKRYKNFRSYDSVQEAYDDRSDFLSSRSQYAFLFRLDKCDYKAWARGLQRSGYARSKRYASDLIHCINANKLYKYDEAVCGEQTIEDVVSMNDPVAAAAEKSTKPHVHHAYYKVKKGDTLSGIAHKHGISVNKLKSLNSLRSTQLKPGQKIRVR</sequence>
<keyword evidence="3 7" id="KW-0378">Hydrolase</keyword>
<evidence type="ECO:0000256" key="1">
    <source>
        <dbReference type="ARBA" id="ARBA00022529"/>
    </source>
</evidence>
<evidence type="ECO:0000313" key="8">
    <source>
        <dbReference type="Proteomes" id="UP000315971"/>
    </source>
</evidence>
<keyword evidence="1" id="KW-0929">Antimicrobial</keyword>
<dbReference type="InterPro" id="IPR036779">
    <property type="entry name" value="LysM_dom_sf"/>
</dbReference>
<dbReference type="SUPFAM" id="SSF54106">
    <property type="entry name" value="LysM domain"/>
    <property type="match status" value="1"/>
</dbReference>
<dbReference type="Pfam" id="PF01476">
    <property type="entry name" value="LysM"/>
    <property type="match status" value="1"/>
</dbReference>
<evidence type="ECO:0000256" key="4">
    <source>
        <dbReference type="ARBA" id="ARBA00032108"/>
    </source>
</evidence>
<protein>
    <recommendedName>
        <fullName evidence="4">Peptidoglycan hydrolase</fullName>
    </recommendedName>
</protein>
<feature type="domain" description="LysM" evidence="6">
    <location>
        <begin position="194"/>
        <end position="237"/>
    </location>
</feature>
<dbReference type="SMART" id="SM00257">
    <property type="entry name" value="LysM"/>
    <property type="match status" value="1"/>
</dbReference>
<dbReference type="EMBL" id="FXSZ01000001">
    <property type="protein sequence ID" value="SMO39566.1"/>
    <property type="molecule type" value="Genomic_DNA"/>
</dbReference>
<evidence type="ECO:0000256" key="5">
    <source>
        <dbReference type="SAM" id="SignalP"/>
    </source>
</evidence>
<dbReference type="Gene3D" id="1.10.530.10">
    <property type="match status" value="1"/>
</dbReference>
<reference evidence="7 8" key="1">
    <citation type="submission" date="2017-05" db="EMBL/GenBank/DDBJ databases">
        <authorList>
            <person name="Varghese N."/>
            <person name="Submissions S."/>
        </authorList>
    </citation>
    <scope>NUCLEOTIDE SEQUENCE [LARGE SCALE GENOMIC DNA]</scope>
    <source>
        <strain evidence="7 8">DSM 21342</strain>
    </source>
</reference>
<dbReference type="OrthoDB" id="977752at2"/>
<dbReference type="PANTHER" id="PTHR33308">
    <property type="entry name" value="PEPTIDOGLYCAN HYDROLASE FLGJ"/>
    <property type="match status" value="1"/>
</dbReference>
<organism evidence="7 8">
    <name type="scientific">Solitalea koreensis</name>
    <dbReference type="NCBI Taxonomy" id="543615"/>
    <lineage>
        <taxon>Bacteria</taxon>
        <taxon>Pseudomonadati</taxon>
        <taxon>Bacteroidota</taxon>
        <taxon>Sphingobacteriia</taxon>
        <taxon>Sphingobacteriales</taxon>
        <taxon>Sphingobacteriaceae</taxon>
        <taxon>Solitalea</taxon>
    </lineage>
</organism>
<dbReference type="Gene3D" id="3.10.350.10">
    <property type="entry name" value="LysM domain"/>
    <property type="match status" value="1"/>
</dbReference>
<dbReference type="PROSITE" id="PS51782">
    <property type="entry name" value="LYSM"/>
    <property type="match status" value="1"/>
</dbReference>
<dbReference type="AlphaFoldDB" id="A0A521AXM1"/>
<keyword evidence="8" id="KW-1185">Reference proteome</keyword>
<feature type="chain" id="PRO_5021813057" description="Peptidoglycan hydrolase" evidence="5">
    <location>
        <begin position="23"/>
        <end position="238"/>
    </location>
</feature>
<dbReference type="Proteomes" id="UP000315971">
    <property type="component" value="Unassembled WGS sequence"/>
</dbReference>
<keyword evidence="2" id="KW-0081">Bacteriolytic enzyme</keyword>
<dbReference type="GO" id="GO:0004040">
    <property type="term" value="F:amidase activity"/>
    <property type="evidence" value="ECO:0007669"/>
    <property type="project" value="InterPro"/>
</dbReference>
<evidence type="ECO:0000256" key="3">
    <source>
        <dbReference type="ARBA" id="ARBA00022801"/>
    </source>
</evidence>
<dbReference type="InterPro" id="IPR018392">
    <property type="entry name" value="LysM"/>
</dbReference>
<evidence type="ECO:0000313" key="7">
    <source>
        <dbReference type="EMBL" id="SMO39566.1"/>
    </source>
</evidence>
<gene>
    <name evidence="7" type="ORF">SAMN06265350_101501</name>
</gene>
<dbReference type="InterPro" id="IPR051056">
    <property type="entry name" value="Glycosyl_Hydrolase_73"/>
</dbReference>
<evidence type="ECO:0000256" key="2">
    <source>
        <dbReference type="ARBA" id="ARBA00022638"/>
    </source>
</evidence>
<dbReference type="GO" id="GO:0031640">
    <property type="term" value="P:killing of cells of another organism"/>
    <property type="evidence" value="ECO:0007669"/>
    <property type="project" value="UniProtKB-KW"/>
</dbReference>
<dbReference type="PANTHER" id="PTHR33308:SF9">
    <property type="entry name" value="PEPTIDOGLYCAN HYDROLASE FLGJ"/>
    <property type="match status" value="1"/>
</dbReference>
<dbReference type="SMART" id="SM00047">
    <property type="entry name" value="LYZ2"/>
    <property type="match status" value="1"/>
</dbReference>
<dbReference type="GO" id="GO:0042742">
    <property type="term" value="P:defense response to bacterium"/>
    <property type="evidence" value="ECO:0007669"/>
    <property type="project" value="UniProtKB-KW"/>
</dbReference>
<keyword evidence="5" id="KW-0732">Signal</keyword>
<accession>A0A521AXM1</accession>
<dbReference type="InterPro" id="IPR002901">
    <property type="entry name" value="MGlyc_endo_b_GlcNAc-like_dom"/>
</dbReference>
<evidence type="ECO:0000259" key="6">
    <source>
        <dbReference type="PROSITE" id="PS51782"/>
    </source>
</evidence>
<dbReference type="CDD" id="cd00118">
    <property type="entry name" value="LysM"/>
    <property type="match status" value="1"/>
</dbReference>
<dbReference type="RefSeq" id="WP_142601159.1">
    <property type="nucleotide sequence ID" value="NZ_FXSZ01000001.1"/>
</dbReference>
<dbReference type="Pfam" id="PF01832">
    <property type="entry name" value="Glucosaminidase"/>
    <property type="match status" value="1"/>
</dbReference>
<name>A0A521AXM1_9SPHI</name>